<evidence type="ECO:0000313" key="4">
    <source>
        <dbReference type="Proteomes" id="UP001519344"/>
    </source>
</evidence>
<evidence type="ECO:0000256" key="2">
    <source>
        <dbReference type="SAM" id="MobiDB-lite"/>
    </source>
</evidence>
<keyword evidence="4" id="KW-1185">Reference proteome</keyword>
<comment type="caution">
    <text evidence="3">The sequence shown here is derived from an EMBL/GenBank/DDBJ whole genome shotgun (WGS) entry which is preliminary data.</text>
</comment>
<proteinExistence type="predicted"/>
<feature type="region of interest" description="Disordered" evidence="2">
    <location>
        <begin position="52"/>
        <end position="78"/>
    </location>
</feature>
<dbReference type="EMBL" id="JAGGKV010000010">
    <property type="protein sequence ID" value="MBP1964736.1"/>
    <property type="molecule type" value="Genomic_DNA"/>
</dbReference>
<organism evidence="3 4">
    <name type="scientific">Paenibacillus aceris</name>
    <dbReference type="NCBI Taxonomy" id="869555"/>
    <lineage>
        <taxon>Bacteria</taxon>
        <taxon>Bacillati</taxon>
        <taxon>Bacillota</taxon>
        <taxon>Bacilli</taxon>
        <taxon>Bacillales</taxon>
        <taxon>Paenibacillaceae</taxon>
        <taxon>Paenibacillus</taxon>
    </lineage>
</organism>
<accession>A0ABS4I2E4</accession>
<sequence length="162" mass="19082">MRSLFHWNAYTVSDKIILDDVVIVQNGFFCCRQVCREAAAVPLFRPQRRRLNDVYTPQKEGNPMSEEGGKKSPSEHMPEKLFRELDNDTNTKLNIEQLARITAMVKEYQGNIKSHLTKQQAILDFAINYRAEQENMEMKELLERLDQRLERIERQVLKQETP</sequence>
<reference evidence="3 4" key="1">
    <citation type="submission" date="2021-03" db="EMBL/GenBank/DDBJ databases">
        <title>Genomic Encyclopedia of Type Strains, Phase IV (KMG-IV): sequencing the most valuable type-strain genomes for metagenomic binning, comparative biology and taxonomic classification.</title>
        <authorList>
            <person name="Goeker M."/>
        </authorList>
    </citation>
    <scope>NUCLEOTIDE SEQUENCE [LARGE SCALE GENOMIC DNA]</scope>
    <source>
        <strain evidence="3 4">DSM 24950</strain>
    </source>
</reference>
<evidence type="ECO:0000313" key="3">
    <source>
        <dbReference type="EMBL" id="MBP1964736.1"/>
    </source>
</evidence>
<dbReference type="Proteomes" id="UP001519344">
    <property type="component" value="Unassembled WGS sequence"/>
</dbReference>
<dbReference type="RefSeq" id="WP_167052936.1">
    <property type="nucleotide sequence ID" value="NZ_JAAOZR010000005.1"/>
</dbReference>
<keyword evidence="1" id="KW-0175">Coiled coil</keyword>
<evidence type="ECO:0000256" key="1">
    <source>
        <dbReference type="SAM" id="Coils"/>
    </source>
</evidence>
<feature type="coiled-coil region" evidence="1">
    <location>
        <begin position="128"/>
        <end position="155"/>
    </location>
</feature>
<gene>
    <name evidence="3" type="ORF">J2Z65_003959</name>
</gene>
<feature type="compositionally biased region" description="Basic and acidic residues" evidence="2">
    <location>
        <begin position="67"/>
        <end position="78"/>
    </location>
</feature>
<protein>
    <submittedName>
        <fullName evidence="3">Uncharacterized protein</fullName>
    </submittedName>
</protein>
<name>A0ABS4I2E4_9BACL</name>